<name>A0A4S8LYB2_DENBC</name>
<keyword evidence="3 6" id="KW-1133">Transmembrane helix</keyword>
<dbReference type="InterPro" id="IPR007632">
    <property type="entry name" value="Anoctamin"/>
</dbReference>
<proteinExistence type="predicted"/>
<keyword evidence="10" id="KW-1185">Reference proteome</keyword>
<keyword evidence="4 6" id="KW-0472">Membrane</keyword>
<dbReference type="GO" id="GO:0032541">
    <property type="term" value="C:cortical endoplasmic reticulum"/>
    <property type="evidence" value="ECO:0007669"/>
    <property type="project" value="TreeGrafter"/>
</dbReference>
<feature type="region of interest" description="Disordered" evidence="5">
    <location>
        <begin position="466"/>
        <end position="499"/>
    </location>
</feature>
<organism evidence="9 10">
    <name type="scientific">Dendrothele bispora (strain CBS 962.96)</name>
    <dbReference type="NCBI Taxonomy" id="1314807"/>
    <lineage>
        <taxon>Eukaryota</taxon>
        <taxon>Fungi</taxon>
        <taxon>Dikarya</taxon>
        <taxon>Basidiomycota</taxon>
        <taxon>Agaricomycotina</taxon>
        <taxon>Agaricomycetes</taxon>
        <taxon>Agaricomycetidae</taxon>
        <taxon>Agaricales</taxon>
        <taxon>Agaricales incertae sedis</taxon>
        <taxon>Dendrothele</taxon>
    </lineage>
</organism>
<dbReference type="Pfam" id="PF20877">
    <property type="entry name" value="Anoctamin_N"/>
    <property type="match status" value="1"/>
</dbReference>
<feature type="compositionally biased region" description="Basic and acidic residues" evidence="5">
    <location>
        <begin position="743"/>
        <end position="773"/>
    </location>
</feature>
<evidence type="ECO:0000313" key="10">
    <source>
        <dbReference type="Proteomes" id="UP000297245"/>
    </source>
</evidence>
<feature type="compositionally biased region" description="Low complexity" evidence="5">
    <location>
        <begin position="466"/>
        <end position="491"/>
    </location>
</feature>
<protein>
    <submittedName>
        <fullName evidence="9">DUF590-domain-containing protein</fullName>
    </submittedName>
</protein>
<dbReference type="InterPro" id="IPR049452">
    <property type="entry name" value="Anoctamin_TM"/>
</dbReference>
<keyword evidence="2 6" id="KW-0812">Transmembrane</keyword>
<sequence>MTKDVDIIIEFRAAPRSKRQTREDARKAQLQYSRLLETLNSKGLKAVGRRGEALGHLFVFVHCPPKLLNKLVKRERESDFLHGLPTTPYNKDGPVVPLSPATRIRLVNRYVTSLPSEGGLGISPGSPDWDLVESVFCLHDREFNQEWIHAWTTSKVTSVEEERVRAQFGDSVALYFSFLFGYTRALFIPATIGTLFYFFGKPYSPLYSILTVLWSITFVEWWRVNERLLALRYGVRGSFRVEKRRAEHKPGTSWWQRELRILASVPVMLPFVLTLFGVLTFNFIIESFVAELYKGPGHKYIAFAPTILFAAFVPRLQSIFQFCATKLTFWENHAHHSTHTASLTLKSFVFTALVAYAGLALTAFVYVPFGEPVLRLLQVGLLRRFADVADSDASAGADAGSDVVKSTSSSSFWNLSANMKFEINQGKLQKQLFAYTVTNQIVNTFMEVGLPFVMRRAKTMFAKKSSSSATSSSSSSSSAVSGSNTSNNNNNNGGGSSGNTPAKKKVVFFDEQPIGGAAETAFLDLVRSEASLPPYDVFLDYSEMVVQFGYVSLWSTIWPLAPLMALLNNVLELRSDAFKMTVHARRPVPERTDTVGPWLEVLGWLGWMGAVTNAALVYLFCERGTRCDAGGGGLSAYEAVHRSLLNATVTATSNGGVENPAEVVWGETEEAMGRLLVMALLIGLAASHGYILVKAVISHVVERVMWKGSKEVRGLEEREREVKEVFLRSLGGGGGGDGAEGEEQQKTEVKVDVRTGPRSPKDKEVLGKSKSTGEEEEGEGEKGEKEEEGEEQGLGESFWEHDEGIDEIGRISKEA</sequence>
<evidence type="ECO:0000259" key="8">
    <source>
        <dbReference type="Pfam" id="PF20877"/>
    </source>
</evidence>
<gene>
    <name evidence="9" type="ORF">K435DRAFT_839813</name>
</gene>
<dbReference type="Pfam" id="PF04547">
    <property type="entry name" value="Anoctamin"/>
    <property type="match status" value="1"/>
</dbReference>
<feature type="compositionally biased region" description="Basic and acidic residues" evidence="5">
    <location>
        <begin position="798"/>
        <end position="815"/>
    </location>
</feature>
<feature type="transmembrane region" description="Helical" evidence="6">
    <location>
        <begin position="297"/>
        <end position="316"/>
    </location>
</feature>
<dbReference type="Proteomes" id="UP000297245">
    <property type="component" value="Unassembled WGS sequence"/>
</dbReference>
<feature type="domain" description="Anoctamin alpha-beta plait" evidence="8">
    <location>
        <begin position="4"/>
        <end position="132"/>
    </location>
</feature>
<dbReference type="PANTHER" id="PTHR12308">
    <property type="entry name" value="ANOCTAMIN"/>
    <property type="match status" value="1"/>
</dbReference>
<evidence type="ECO:0000256" key="4">
    <source>
        <dbReference type="ARBA" id="ARBA00023136"/>
    </source>
</evidence>
<feature type="transmembrane region" description="Helical" evidence="6">
    <location>
        <begin position="172"/>
        <end position="199"/>
    </location>
</feature>
<reference evidence="9 10" key="1">
    <citation type="journal article" date="2019" name="Nat. Ecol. Evol.">
        <title>Megaphylogeny resolves global patterns of mushroom evolution.</title>
        <authorList>
            <person name="Varga T."/>
            <person name="Krizsan K."/>
            <person name="Foldi C."/>
            <person name="Dima B."/>
            <person name="Sanchez-Garcia M."/>
            <person name="Sanchez-Ramirez S."/>
            <person name="Szollosi G.J."/>
            <person name="Szarkandi J.G."/>
            <person name="Papp V."/>
            <person name="Albert L."/>
            <person name="Andreopoulos W."/>
            <person name="Angelini C."/>
            <person name="Antonin V."/>
            <person name="Barry K.W."/>
            <person name="Bougher N.L."/>
            <person name="Buchanan P."/>
            <person name="Buyck B."/>
            <person name="Bense V."/>
            <person name="Catcheside P."/>
            <person name="Chovatia M."/>
            <person name="Cooper J."/>
            <person name="Damon W."/>
            <person name="Desjardin D."/>
            <person name="Finy P."/>
            <person name="Geml J."/>
            <person name="Haridas S."/>
            <person name="Hughes K."/>
            <person name="Justo A."/>
            <person name="Karasinski D."/>
            <person name="Kautmanova I."/>
            <person name="Kiss B."/>
            <person name="Kocsube S."/>
            <person name="Kotiranta H."/>
            <person name="LaButti K.M."/>
            <person name="Lechner B.E."/>
            <person name="Liimatainen K."/>
            <person name="Lipzen A."/>
            <person name="Lukacs Z."/>
            <person name="Mihaltcheva S."/>
            <person name="Morgado L.N."/>
            <person name="Niskanen T."/>
            <person name="Noordeloos M.E."/>
            <person name="Ohm R.A."/>
            <person name="Ortiz-Santana B."/>
            <person name="Ovrebo C."/>
            <person name="Racz N."/>
            <person name="Riley R."/>
            <person name="Savchenko A."/>
            <person name="Shiryaev A."/>
            <person name="Soop K."/>
            <person name="Spirin V."/>
            <person name="Szebenyi C."/>
            <person name="Tomsovsky M."/>
            <person name="Tulloss R.E."/>
            <person name="Uehling J."/>
            <person name="Grigoriev I.V."/>
            <person name="Vagvolgyi C."/>
            <person name="Papp T."/>
            <person name="Martin F.M."/>
            <person name="Miettinen O."/>
            <person name="Hibbett D.S."/>
            <person name="Nagy L.G."/>
        </authorList>
    </citation>
    <scope>NUCLEOTIDE SEQUENCE [LARGE SCALE GENOMIC DNA]</scope>
    <source>
        <strain evidence="9 10">CBS 962.96</strain>
    </source>
</reference>
<accession>A0A4S8LYB2</accession>
<dbReference type="InterPro" id="IPR049456">
    <property type="entry name" value="Anoctamin_N_fung"/>
</dbReference>
<feature type="transmembrane region" description="Helical" evidence="6">
    <location>
        <begin position="205"/>
        <end position="222"/>
    </location>
</feature>
<dbReference type="OrthoDB" id="296386at2759"/>
<evidence type="ECO:0000313" key="9">
    <source>
        <dbReference type="EMBL" id="THU94550.1"/>
    </source>
</evidence>
<dbReference type="AlphaFoldDB" id="A0A4S8LYB2"/>
<evidence type="ECO:0000259" key="7">
    <source>
        <dbReference type="Pfam" id="PF04547"/>
    </source>
</evidence>
<feature type="transmembrane region" description="Helical" evidence="6">
    <location>
        <begin position="348"/>
        <end position="369"/>
    </location>
</feature>
<feature type="domain" description="Anoctamin transmembrane" evidence="7">
    <location>
        <begin position="164"/>
        <end position="705"/>
    </location>
</feature>
<dbReference type="EMBL" id="ML179221">
    <property type="protein sequence ID" value="THU94550.1"/>
    <property type="molecule type" value="Genomic_DNA"/>
</dbReference>
<dbReference type="GO" id="GO:0005254">
    <property type="term" value="F:chloride channel activity"/>
    <property type="evidence" value="ECO:0007669"/>
    <property type="project" value="TreeGrafter"/>
</dbReference>
<feature type="region of interest" description="Disordered" evidence="5">
    <location>
        <begin position="728"/>
        <end position="815"/>
    </location>
</feature>
<evidence type="ECO:0000256" key="3">
    <source>
        <dbReference type="ARBA" id="ARBA00022989"/>
    </source>
</evidence>
<comment type="subcellular location">
    <subcellularLocation>
        <location evidence="1">Membrane</location>
        <topology evidence="1">Multi-pass membrane protein</topology>
    </subcellularLocation>
</comment>
<feature type="transmembrane region" description="Helical" evidence="6">
    <location>
        <begin position="261"/>
        <end position="285"/>
    </location>
</feature>
<dbReference type="GO" id="GO:0016020">
    <property type="term" value="C:membrane"/>
    <property type="evidence" value="ECO:0007669"/>
    <property type="project" value="UniProtKB-SubCell"/>
</dbReference>
<evidence type="ECO:0000256" key="6">
    <source>
        <dbReference type="SAM" id="Phobius"/>
    </source>
</evidence>
<dbReference type="PANTHER" id="PTHR12308:SF73">
    <property type="entry name" value="ANOCTAMIN"/>
    <property type="match status" value="1"/>
</dbReference>
<evidence type="ECO:0000256" key="1">
    <source>
        <dbReference type="ARBA" id="ARBA00004141"/>
    </source>
</evidence>
<evidence type="ECO:0000256" key="2">
    <source>
        <dbReference type="ARBA" id="ARBA00022692"/>
    </source>
</evidence>
<evidence type="ECO:0000256" key="5">
    <source>
        <dbReference type="SAM" id="MobiDB-lite"/>
    </source>
</evidence>